<evidence type="ECO:0000256" key="2">
    <source>
        <dbReference type="ARBA" id="ARBA00022692"/>
    </source>
</evidence>
<dbReference type="eggNOG" id="COG0730">
    <property type="taxonomic scope" value="Bacteria"/>
</dbReference>
<dbReference type="AlphaFoldDB" id="Q2GEG2"/>
<feature type="transmembrane region" description="Helical" evidence="5">
    <location>
        <begin position="85"/>
        <end position="106"/>
    </location>
</feature>
<gene>
    <name evidence="6" type="ordered locus">NSE_0240</name>
</gene>
<keyword evidence="5" id="KW-1003">Cell membrane</keyword>
<proteinExistence type="inferred from homology"/>
<feature type="transmembrane region" description="Helical" evidence="5">
    <location>
        <begin position="229"/>
        <end position="247"/>
    </location>
</feature>
<evidence type="ECO:0000256" key="1">
    <source>
        <dbReference type="ARBA" id="ARBA00004141"/>
    </source>
</evidence>
<feature type="transmembrane region" description="Helical" evidence="5">
    <location>
        <begin position="41"/>
        <end position="65"/>
    </location>
</feature>
<dbReference type="Proteomes" id="UP000001942">
    <property type="component" value="Chromosome"/>
</dbReference>
<feature type="transmembrane region" description="Helical" evidence="5">
    <location>
        <begin position="184"/>
        <end position="217"/>
    </location>
</feature>
<keyword evidence="2 5" id="KW-0812">Transmembrane</keyword>
<dbReference type="InterPro" id="IPR002781">
    <property type="entry name" value="TM_pro_TauE-like"/>
</dbReference>
<feature type="transmembrane region" description="Helical" evidence="5">
    <location>
        <begin position="113"/>
        <end position="134"/>
    </location>
</feature>
<dbReference type="PANTHER" id="PTHR43701">
    <property type="entry name" value="MEMBRANE TRANSPORTER PROTEIN MJ0441-RELATED"/>
    <property type="match status" value="1"/>
</dbReference>
<comment type="subcellular location">
    <subcellularLocation>
        <location evidence="5">Cell membrane</location>
        <topology evidence="5">Multi-pass membrane protein</topology>
    </subcellularLocation>
    <subcellularLocation>
        <location evidence="1">Membrane</location>
        <topology evidence="1">Multi-pass membrane protein</topology>
    </subcellularLocation>
</comment>
<dbReference type="STRING" id="222891.NSE_0240"/>
<organism evidence="6 7">
    <name type="scientific">Ehrlichia sennetsu (strain ATCC VR-367 / Miyayama)</name>
    <name type="common">Neorickettsia sennetsu</name>
    <dbReference type="NCBI Taxonomy" id="222891"/>
    <lineage>
        <taxon>Bacteria</taxon>
        <taxon>Pseudomonadati</taxon>
        <taxon>Pseudomonadota</taxon>
        <taxon>Alphaproteobacteria</taxon>
        <taxon>Rickettsiales</taxon>
        <taxon>Anaplasmataceae</taxon>
        <taxon>Ehrlichia</taxon>
    </lineage>
</organism>
<evidence type="ECO:0000256" key="4">
    <source>
        <dbReference type="ARBA" id="ARBA00023136"/>
    </source>
</evidence>
<feature type="transmembrane region" description="Helical" evidence="5">
    <location>
        <begin position="6"/>
        <end position="34"/>
    </location>
</feature>
<dbReference type="InterPro" id="IPR051598">
    <property type="entry name" value="TSUP/Inactive_protease-like"/>
</dbReference>
<sequence length="313" mass="33464">MIMAQIYFPIAEVAIPIYAVIALGLISGIMAGLFGIGGNIIIIPTLIFMGVAPAVAVSSAVNQTIASGFASFLNQFKQGNTDLPIALSLSLGGLFGITLGSFLLMYLRNKGNVDITIFLVYVVMLSITGCVMAFDSIRKLLCLFRNEVEPHEHMEKPYKNKLIKLINRLPLRYHFHSAKGDISLVALALFGTVVGVILSISGVGGGFILVPVLMYVFNLPVRIAIGTSVAQSVLVSVATVFFHAITLGTVDMLLGFLLSIGAICGVTFGAKLNLIFHPVVIRLLLALVMFGGVLRLLFTLLVTPESPYSFSAV</sequence>
<keyword evidence="4 5" id="KW-0472">Membrane</keyword>
<comment type="similarity">
    <text evidence="5">Belongs to the 4-toluene sulfonate uptake permease (TSUP) (TC 2.A.102) family.</text>
</comment>
<dbReference type="PANTHER" id="PTHR43701:SF12">
    <property type="entry name" value="MEMBRANE TRANSPORTER PROTEIN YTNM-RELATED"/>
    <property type="match status" value="1"/>
</dbReference>
<dbReference type="KEGG" id="nse:NSE_0240"/>
<dbReference type="Pfam" id="PF01925">
    <property type="entry name" value="TauE"/>
    <property type="match status" value="1"/>
</dbReference>
<dbReference type="GO" id="GO:0005886">
    <property type="term" value="C:plasma membrane"/>
    <property type="evidence" value="ECO:0007669"/>
    <property type="project" value="UniProtKB-SubCell"/>
</dbReference>
<evidence type="ECO:0000313" key="6">
    <source>
        <dbReference type="EMBL" id="ABD46301.1"/>
    </source>
</evidence>
<evidence type="ECO:0000313" key="7">
    <source>
        <dbReference type="Proteomes" id="UP000001942"/>
    </source>
</evidence>
<name>Q2GEG2_EHRS3</name>
<keyword evidence="3 5" id="KW-1133">Transmembrane helix</keyword>
<accession>Q2GEG2</accession>
<dbReference type="EMBL" id="CP000237">
    <property type="protein sequence ID" value="ABD46301.1"/>
    <property type="molecule type" value="Genomic_DNA"/>
</dbReference>
<reference evidence="6 7" key="1">
    <citation type="journal article" date="2006" name="PLoS Genet.">
        <title>Comparative genomics of emerging human ehrlichiosis agents.</title>
        <authorList>
            <person name="Dunning Hotopp J.C."/>
            <person name="Lin M."/>
            <person name="Madupu R."/>
            <person name="Crabtree J."/>
            <person name="Angiuoli S.V."/>
            <person name="Eisen J.A."/>
            <person name="Seshadri R."/>
            <person name="Ren Q."/>
            <person name="Wu M."/>
            <person name="Utterback T.R."/>
            <person name="Smith S."/>
            <person name="Lewis M."/>
            <person name="Khouri H."/>
            <person name="Zhang C."/>
            <person name="Niu H."/>
            <person name="Lin Q."/>
            <person name="Ohashi N."/>
            <person name="Zhi N."/>
            <person name="Nelson W."/>
            <person name="Brinkac L.M."/>
            <person name="Dodson R.J."/>
            <person name="Rosovitz M.J."/>
            <person name="Sundaram J."/>
            <person name="Daugherty S.C."/>
            <person name="Davidsen T."/>
            <person name="Durkin A.S."/>
            <person name="Gwinn M."/>
            <person name="Haft D.H."/>
            <person name="Selengut J.D."/>
            <person name="Sullivan S.A."/>
            <person name="Zafar N."/>
            <person name="Zhou L."/>
            <person name="Benahmed F."/>
            <person name="Forberger H."/>
            <person name="Halpin R."/>
            <person name="Mulligan S."/>
            <person name="Robinson J."/>
            <person name="White O."/>
            <person name="Rikihisa Y."/>
            <person name="Tettelin H."/>
        </authorList>
    </citation>
    <scope>NUCLEOTIDE SEQUENCE [LARGE SCALE GENOMIC DNA]</scope>
    <source>
        <strain evidence="7">ATCC VR-367 / Miyayama</strain>
    </source>
</reference>
<evidence type="ECO:0000256" key="5">
    <source>
        <dbReference type="RuleBase" id="RU363041"/>
    </source>
</evidence>
<feature type="transmembrane region" description="Helical" evidence="5">
    <location>
        <begin position="283"/>
        <end position="303"/>
    </location>
</feature>
<keyword evidence="7" id="KW-1185">Reference proteome</keyword>
<feature type="transmembrane region" description="Helical" evidence="5">
    <location>
        <begin position="253"/>
        <end position="276"/>
    </location>
</feature>
<evidence type="ECO:0000256" key="3">
    <source>
        <dbReference type="ARBA" id="ARBA00022989"/>
    </source>
</evidence>
<dbReference type="HOGENOM" id="CLU_045498_0_0_5"/>
<protein>
    <recommendedName>
        <fullName evidence="5">Probable membrane transporter protein</fullName>
    </recommendedName>
</protein>